<organism evidence="2 3">
    <name type="scientific">Aminipila terrae</name>
    <dbReference type="NCBI Taxonomy" id="2697030"/>
    <lineage>
        <taxon>Bacteria</taxon>
        <taxon>Bacillati</taxon>
        <taxon>Bacillota</taxon>
        <taxon>Clostridia</taxon>
        <taxon>Peptostreptococcales</taxon>
        <taxon>Anaerovoracaceae</taxon>
        <taxon>Aminipila</taxon>
    </lineage>
</organism>
<name>A0A6P1MI25_9FIRM</name>
<keyword evidence="3" id="KW-1185">Reference proteome</keyword>
<dbReference type="InterPro" id="IPR013830">
    <property type="entry name" value="SGNH_hydro"/>
</dbReference>
<gene>
    <name evidence="2" type="ORF">Ami3637_14320</name>
</gene>
<dbReference type="CDD" id="cd00229">
    <property type="entry name" value="SGNH_hydrolase"/>
    <property type="match status" value="1"/>
</dbReference>
<sequence length="279" mass="32928">MHEQIENTLKEAYQTIRFKTYQMGADFMENDAAKICCAFNFEPETVRCVLEELDKELQPHIEYLNQKYGDMIREKFRKKQLTICCLGDSFVSDYQSFFQMLRVLLKPYPNIKLIDAAVTSETSTQLITHIHKRAIVYKPDITFVLIGTNDMRQNNDIYAQPYVRLSEYRENLDFMSLLLHQCGSKVVLNTLPPYDTVRMEHSVSEKRWTYKLYIDKEYNDVIRDIALKHQFYLNDIAEHFKIFHEQINIPNNGLHLTASAHCYFADKLLDLLLNNILEC</sequence>
<dbReference type="InterPro" id="IPR036514">
    <property type="entry name" value="SGNH_hydro_sf"/>
</dbReference>
<dbReference type="EMBL" id="CP047591">
    <property type="protein sequence ID" value="QHI73391.1"/>
    <property type="molecule type" value="Genomic_DNA"/>
</dbReference>
<dbReference type="InterPro" id="IPR045136">
    <property type="entry name" value="Iah1-like"/>
</dbReference>
<proteinExistence type="predicted"/>
<evidence type="ECO:0000313" key="3">
    <source>
        <dbReference type="Proteomes" id="UP000463883"/>
    </source>
</evidence>
<dbReference type="Gene3D" id="3.40.50.1110">
    <property type="entry name" value="SGNH hydrolase"/>
    <property type="match status" value="1"/>
</dbReference>
<dbReference type="AlphaFoldDB" id="A0A6P1MI25"/>
<dbReference type="Proteomes" id="UP000463883">
    <property type="component" value="Chromosome"/>
</dbReference>
<dbReference type="SUPFAM" id="SSF52266">
    <property type="entry name" value="SGNH hydrolase"/>
    <property type="match status" value="1"/>
</dbReference>
<evidence type="ECO:0000259" key="1">
    <source>
        <dbReference type="Pfam" id="PF13472"/>
    </source>
</evidence>
<dbReference type="PANTHER" id="PTHR14209">
    <property type="entry name" value="ISOAMYL ACETATE-HYDROLYZING ESTERASE 1"/>
    <property type="match status" value="1"/>
</dbReference>
<accession>A0A6P1MI25</accession>
<dbReference type="KEGG" id="amic:Ami3637_14320"/>
<dbReference type="Pfam" id="PF13472">
    <property type="entry name" value="Lipase_GDSL_2"/>
    <property type="match status" value="1"/>
</dbReference>
<protein>
    <recommendedName>
        <fullName evidence="1">SGNH hydrolase-type esterase domain-containing protein</fullName>
    </recommendedName>
</protein>
<dbReference type="RefSeq" id="WP_162363156.1">
    <property type="nucleotide sequence ID" value="NZ_CP047591.1"/>
</dbReference>
<reference evidence="2 3" key="1">
    <citation type="submission" date="2020-01" db="EMBL/GenBank/DDBJ databases">
        <title>Genomic analysis of Aminipila sp. CBA3637.</title>
        <authorList>
            <person name="Kim Y.B."/>
            <person name="Roh S.W."/>
        </authorList>
    </citation>
    <scope>NUCLEOTIDE SEQUENCE [LARGE SCALE GENOMIC DNA]</scope>
    <source>
        <strain evidence="2 3">CBA3637</strain>
    </source>
</reference>
<evidence type="ECO:0000313" key="2">
    <source>
        <dbReference type="EMBL" id="QHI73391.1"/>
    </source>
</evidence>
<dbReference type="PANTHER" id="PTHR14209:SF19">
    <property type="entry name" value="ISOAMYL ACETATE-HYDROLYZING ESTERASE 1 HOMOLOG"/>
    <property type="match status" value="1"/>
</dbReference>
<feature type="domain" description="SGNH hydrolase-type esterase" evidence="1">
    <location>
        <begin position="85"/>
        <end position="261"/>
    </location>
</feature>